<dbReference type="AlphaFoldDB" id="A0A0L0CK66"/>
<proteinExistence type="predicted"/>
<accession>A0A0L0CK66</accession>
<evidence type="ECO:0000313" key="2">
    <source>
        <dbReference type="Proteomes" id="UP000037069"/>
    </source>
</evidence>
<reference evidence="1 2" key="1">
    <citation type="journal article" date="2015" name="Nat. Commun.">
        <title>Lucilia cuprina genome unlocks parasitic fly biology to underpin future interventions.</title>
        <authorList>
            <person name="Anstead C.A."/>
            <person name="Korhonen P.K."/>
            <person name="Young N.D."/>
            <person name="Hall R.S."/>
            <person name="Jex A.R."/>
            <person name="Murali S.C."/>
            <person name="Hughes D.S."/>
            <person name="Lee S.F."/>
            <person name="Perry T."/>
            <person name="Stroehlein A.J."/>
            <person name="Ansell B.R."/>
            <person name="Breugelmans B."/>
            <person name="Hofmann A."/>
            <person name="Qu J."/>
            <person name="Dugan S."/>
            <person name="Lee S.L."/>
            <person name="Chao H."/>
            <person name="Dinh H."/>
            <person name="Han Y."/>
            <person name="Doddapaneni H.V."/>
            <person name="Worley K.C."/>
            <person name="Muzny D.M."/>
            <person name="Ioannidis P."/>
            <person name="Waterhouse R.M."/>
            <person name="Zdobnov E.M."/>
            <person name="James P.J."/>
            <person name="Bagnall N.H."/>
            <person name="Kotze A.C."/>
            <person name="Gibbs R.A."/>
            <person name="Richards S."/>
            <person name="Batterham P."/>
            <person name="Gasser R.B."/>
        </authorList>
    </citation>
    <scope>NUCLEOTIDE SEQUENCE [LARGE SCALE GENOMIC DNA]</scope>
    <source>
        <strain evidence="1 2">LS</strain>
        <tissue evidence="1">Full body</tissue>
    </source>
</reference>
<organism evidence="1 2">
    <name type="scientific">Lucilia cuprina</name>
    <name type="common">Green bottle fly</name>
    <name type="synonym">Australian sheep blowfly</name>
    <dbReference type="NCBI Taxonomy" id="7375"/>
    <lineage>
        <taxon>Eukaryota</taxon>
        <taxon>Metazoa</taxon>
        <taxon>Ecdysozoa</taxon>
        <taxon>Arthropoda</taxon>
        <taxon>Hexapoda</taxon>
        <taxon>Insecta</taxon>
        <taxon>Pterygota</taxon>
        <taxon>Neoptera</taxon>
        <taxon>Endopterygota</taxon>
        <taxon>Diptera</taxon>
        <taxon>Brachycera</taxon>
        <taxon>Muscomorpha</taxon>
        <taxon>Oestroidea</taxon>
        <taxon>Calliphoridae</taxon>
        <taxon>Luciliinae</taxon>
        <taxon>Lucilia</taxon>
    </lineage>
</organism>
<sequence>MMKYLFHFSLSPRLTPCLAVMPEIKNLHEYFVMAKKSEEYFAGSESEMEKSSRVIETVALLLLTQTINVCNSPLTKPTPQTPLKQQQQIQMSFPVLDQIQSNSDSDLDQICISASLVLDQLLVQYKPEFRFPTSRSFFNFQNWNKIFSRDVYPLNIFFHSLKFYCENL</sequence>
<dbReference type="Proteomes" id="UP000037069">
    <property type="component" value="Unassembled WGS sequence"/>
</dbReference>
<gene>
    <name evidence="1" type="ORF">FF38_13195</name>
</gene>
<keyword evidence="2" id="KW-1185">Reference proteome</keyword>
<evidence type="ECO:0000313" key="1">
    <source>
        <dbReference type="EMBL" id="KNC32645.1"/>
    </source>
</evidence>
<name>A0A0L0CK66_LUCCU</name>
<dbReference type="EMBL" id="JRES01000296">
    <property type="protein sequence ID" value="KNC32645.1"/>
    <property type="molecule type" value="Genomic_DNA"/>
</dbReference>
<protein>
    <submittedName>
        <fullName evidence="1">Uncharacterized protein</fullName>
    </submittedName>
</protein>
<comment type="caution">
    <text evidence="1">The sequence shown here is derived from an EMBL/GenBank/DDBJ whole genome shotgun (WGS) entry which is preliminary data.</text>
</comment>